<keyword evidence="4 11" id="KW-0862">Zinc</keyword>
<dbReference type="GO" id="GO:0008270">
    <property type="term" value="F:zinc ion binding"/>
    <property type="evidence" value="ECO:0007669"/>
    <property type="project" value="InterPro"/>
</dbReference>
<name>A0A6V3RKY2_9EUKA</name>
<evidence type="ECO:0000256" key="7">
    <source>
        <dbReference type="ARBA" id="ARBA00047793"/>
    </source>
</evidence>
<dbReference type="AlphaFoldDB" id="A0A6V3RKY2"/>
<dbReference type="InterPro" id="IPR013149">
    <property type="entry name" value="ADH-like_C"/>
</dbReference>
<feature type="domain" description="Alcohol dehydrogenase-like C-terminal" evidence="12">
    <location>
        <begin position="241"/>
        <end position="371"/>
    </location>
</feature>
<dbReference type="PANTHER" id="PTHR43880">
    <property type="entry name" value="ALCOHOL DEHYDROGENASE"/>
    <property type="match status" value="1"/>
</dbReference>
<comment type="catalytic activity">
    <reaction evidence="7">
        <text>S-(hydroxymethyl)glutathione + NADP(+) = S-formylglutathione + NADPH + H(+)</text>
        <dbReference type="Rhea" id="RHEA:19981"/>
        <dbReference type="ChEBI" id="CHEBI:15378"/>
        <dbReference type="ChEBI" id="CHEBI:57688"/>
        <dbReference type="ChEBI" id="CHEBI:57783"/>
        <dbReference type="ChEBI" id="CHEBI:58349"/>
        <dbReference type="ChEBI" id="CHEBI:58758"/>
        <dbReference type="EC" id="1.1.1.284"/>
    </reaction>
</comment>
<reference evidence="14" key="1">
    <citation type="submission" date="2021-01" db="EMBL/GenBank/DDBJ databases">
        <authorList>
            <person name="Corre E."/>
            <person name="Pelletier E."/>
            <person name="Niang G."/>
            <person name="Scheremetjew M."/>
            <person name="Finn R."/>
            <person name="Kale V."/>
            <person name="Holt S."/>
            <person name="Cochrane G."/>
            <person name="Meng A."/>
            <person name="Brown T."/>
            <person name="Cohen L."/>
        </authorList>
    </citation>
    <scope>NUCLEOTIDE SEQUENCE</scope>
    <source>
        <strain evidence="14">CCCM811</strain>
    </source>
</reference>
<dbReference type="InterPro" id="IPR002328">
    <property type="entry name" value="ADH_Zn_CS"/>
</dbReference>
<dbReference type="GO" id="GO:0051903">
    <property type="term" value="F:S-(hydroxymethyl)glutathione dehydrogenase [NAD(P)+] activity"/>
    <property type="evidence" value="ECO:0007669"/>
    <property type="project" value="UniProtKB-EC"/>
</dbReference>
<keyword evidence="6" id="KW-0520">NAD</keyword>
<dbReference type="EMBL" id="HBIV01038566">
    <property type="protein sequence ID" value="CAE0675633.1"/>
    <property type="molecule type" value="Transcribed_RNA"/>
</dbReference>
<evidence type="ECO:0000259" key="13">
    <source>
        <dbReference type="Pfam" id="PF08240"/>
    </source>
</evidence>
<evidence type="ECO:0000259" key="12">
    <source>
        <dbReference type="Pfam" id="PF00107"/>
    </source>
</evidence>
<dbReference type="FunFam" id="3.40.50.720:FF:000003">
    <property type="entry name" value="S-(hydroxymethyl)glutathione dehydrogenase"/>
    <property type="match status" value="1"/>
</dbReference>
<dbReference type="Gene3D" id="3.40.50.720">
    <property type="entry name" value="NAD(P)-binding Rossmann-like Domain"/>
    <property type="match status" value="1"/>
</dbReference>
<keyword evidence="3 11" id="KW-0479">Metal-binding</keyword>
<evidence type="ECO:0000256" key="8">
    <source>
        <dbReference type="ARBA" id="ARBA00048110"/>
    </source>
</evidence>
<comment type="catalytic activity">
    <reaction evidence="9">
        <text>a secondary alcohol + NAD(+) = a ketone + NADH + H(+)</text>
        <dbReference type="Rhea" id="RHEA:10740"/>
        <dbReference type="ChEBI" id="CHEBI:15378"/>
        <dbReference type="ChEBI" id="CHEBI:17087"/>
        <dbReference type="ChEBI" id="CHEBI:35681"/>
        <dbReference type="ChEBI" id="CHEBI:57540"/>
        <dbReference type="ChEBI" id="CHEBI:57945"/>
        <dbReference type="EC" id="1.1.1.1"/>
    </reaction>
</comment>
<dbReference type="InterPro" id="IPR013154">
    <property type="entry name" value="ADH-like_N"/>
</dbReference>
<dbReference type="GO" id="GO:0046294">
    <property type="term" value="P:formaldehyde catabolic process"/>
    <property type="evidence" value="ECO:0007669"/>
    <property type="project" value="InterPro"/>
</dbReference>
<accession>A0A6V3RKY2</accession>
<comment type="similarity">
    <text evidence="2">Belongs to the zinc-containing alcohol dehydrogenase family. Class-III subfamily.</text>
</comment>
<dbReference type="CDD" id="cd08300">
    <property type="entry name" value="alcohol_DH_class_III"/>
    <property type="match status" value="1"/>
</dbReference>
<dbReference type="SUPFAM" id="SSF50129">
    <property type="entry name" value="GroES-like"/>
    <property type="match status" value="2"/>
</dbReference>
<dbReference type="Pfam" id="PF00107">
    <property type="entry name" value="ADH_zinc_N"/>
    <property type="match status" value="1"/>
</dbReference>
<dbReference type="GO" id="GO:0005829">
    <property type="term" value="C:cytosol"/>
    <property type="evidence" value="ECO:0007669"/>
    <property type="project" value="TreeGrafter"/>
</dbReference>
<evidence type="ECO:0000256" key="6">
    <source>
        <dbReference type="ARBA" id="ARBA00023027"/>
    </source>
</evidence>
<keyword evidence="5" id="KW-0560">Oxidoreductase</keyword>
<dbReference type="Pfam" id="PF08240">
    <property type="entry name" value="ADH_N"/>
    <property type="match status" value="1"/>
</dbReference>
<dbReference type="InterPro" id="IPR011032">
    <property type="entry name" value="GroES-like_sf"/>
</dbReference>
<protein>
    <submittedName>
        <fullName evidence="14">Uncharacterized protein</fullName>
    </submittedName>
</protein>
<comment type="catalytic activity">
    <reaction evidence="8">
        <text>S-(hydroxymethyl)glutathione + NAD(+) = S-formylglutathione + NADH + H(+)</text>
        <dbReference type="Rhea" id="RHEA:19985"/>
        <dbReference type="ChEBI" id="CHEBI:15378"/>
        <dbReference type="ChEBI" id="CHEBI:57540"/>
        <dbReference type="ChEBI" id="CHEBI:57688"/>
        <dbReference type="ChEBI" id="CHEBI:57945"/>
        <dbReference type="ChEBI" id="CHEBI:58758"/>
        <dbReference type="EC" id="1.1.1.284"/>
    </reaction>
</comment>
<sequence>MLTLSRSARIAVRKGTRRFSSTAGQPIECLAAVAWEPKKEYWDNALSVEKVIVAPPKAGEVRVKITHTALCHTDAFTLSGEDAEGKFPCVLGHEAAGIVESVGEGVTSLSPGDHVIPCYQAECFPEDQQNDHCPRCRGYRKNKTNLCGKIRPFTGQGVMASDEGSRFTSLDGTPLWHYMGTSTFSQYTVLHQESCAKIRNDAPLEKVNLLGCGLATGWGAVMNTAKVEKDSICAIFGLGTVGLAVIEACAQAGASRIIAVDIDPNKWETAKTFGATEFVNPLDHKEPIQQVLVNQTGGGVDYSFECVGNVDLMRAALEACHIGWGQSVIIGVAGAGKEISTRPFQLVTGRVWKGTAFGGYKSRTEVPQLVDEYMAGTKLIDPYITHNLPLKDINKAFDLMHRGESLRAVIWMDEEAL</sequence>
<gene>
    <name evidence="14" type="ORF">LGLO00237_LOCUS27410</name>
</gene>
<dbReference type="FunFam" id="3.90.180.10:FF:000067">
    <property type="entry name" value="alcohol dehydrogenase 1-like isoform X1"/>
    <property type="match status" value="1"/>
</dbReference>
<evidence type="ECO:0000256" key="3">
    <source>
        <dbReference type="ARBA" id="ARBA00022723"/>
    </source>
</evidence>
<evidence type="ECO:0000256" key="11">
    <source>
        <dbReference type="RuleBase" id="RU361277"/>
    </source>
</evidence>
<evidence type="ECO:0000256" key="1">
    <source>
        <dbReference type="ARBA" id="ARBA00001947"/>
    </source>
</evidence>
<evidence type="ECO:0000256" key="5">
    <source>
        <dbReference type="ARBA" id="ARBA00023002"/>
    </source>
</evidence>
<comment type="cofactor">
    <cofactor evidence="1 11">
        <name>Zn(2+)</name>
        <dbReference type="ChEBI" id="CHEBI:29105"/>
    </cofactor>
</comment>
<organism evidence="14">
    <name type="scientific">Lotharella globosa</name>
    <dbReference type="NCBI Taxonomy" id="91324"/>
    <lineage>
        <taxon>Eukaryota</taxon>
        <taxon>Sar</taxon>
        <taxon>Rhizaria</taxon>
        <taxon>Cercozoa</taxon>
        <taxon>Chlorarachniophyceae</taxon>
        <taxon>Lotharella</taxon>
    </lineage>
</organism>
<dbReference type="InterPro" id="IPR036291">
    <property type="entry name" value="NAD(P)-bd_dom_sf"/>
</dbReference>
<evidence type="ECO:0000313" key="14">
    <source>
        <dbReference type="EMBL" id="CAE0675633.1"/>
    </source>
</evidence>
<evidence type="ECO:0000256" key="4">
    <source>
        <dbReference type="ARBA" id="ARBA00022833"/>
    </source>
</evidence>
<dbReference type="InterPro" id="IPR014183">
    <property type="entry name" value="ADH_3"/>
</dbReference>
<proteinExistence type="inferred from homology"/>
<dbReference type="PANTHER" id="PTHR43880:SF12">
    <property type="entry name" value="ALCOHOL DEHYDROGENASE CLASS-3"/>
    <property type="match status" value="1"/>
</dbReference>
<feature type="domain" description="Alcohol dehydrogenase-like N-terminal" evidence="13">
    <location>
        <begin position="58"/>
        <end position="198"/>
    </location>
</feature>
<comment type="catalytic activity">
    <reaction evidence="10">
        <text>a primary alcohol + NAD(+) = an aldehyde + NADH + H(+)</text>
        <dbReference type="Rhea" id="RHEA:10736"/>
        <dbReference type="ChEBI" id="CHEBI:15378"/>
        <dbReference type="ChEBI" id="CHEBI:15734"/>
        <dbReference type="ChEBI" id="CHEBI:17478"/>
        <dbReference type="ChEBI" id="CHEBI:57540"/>
        <dbReference type="ChEBI" id="CHEBI:57945"/>
        <dbReference type="EC" id="1.1.1.1"/>
    </reaction>
</comment>
<dbReference type="PROSITE" id="PS00059">
    <property type="entry name" value="ADH_ZINC"/>
    <property type="match status" value="1"/>
</dbReference>
<evidence type="ECO:0000256" key="9">
    <source>
        <dbReference type="ARBA" id="ARBA00049164"/>
    </source>
</evidence>
<dbReference type="GO" id="GO:0004022">
    <property type="term" value="F:alcohol dehydrogenase (NAD+) activity"/>
    <property type="evidence" value="ECO:0007669"/>
    <property type="project" value="UniProtKB-EC"/>
</dbReference>
<dbReference type="Gene3D" id="3.90.180.10">
    <property type="entry name" value="Medium-chain alcohol dehydrogenases, catalytic domain"/>
    <property type="match status" value="1"/>
</dbReference>
<evidence type="ECO:0000256" key="2">
    <source>
        <dbReference type="ARBA" id="ARBA00010902"/>
    </source>
</evidence>
<evidence type="ECO:0000256" key="10">
    <source>
        <dbReference type="ARBA" id="ARBA00049243"/>
    </source>
</evidence>
<dbReference type="SUPFAM" id="SSF51735">
    <property type="entry name" value="NAD(P)-binding Rossmann-fold domains"/>
    <property type="match status" value="1"/>
</dbReference>